<protein>
    <submittedName>
        <fullName evidence="1">Uncharacterized protein</fullName>
    </submittedName>
</protein>
<dbReference type="RefSeq" id="WP_235121041.1">
    <property type="nucleotide sequence ID" value="NZ_CP090978.1"/>
</dbReference>
<accession>A0ABY3SN99</accession>
<keyword evidence="2" id="KW-1185">Reference proteome</keyword>
<dbReference type="Proteomes" id="UP001649230">
    <property type="component" value="Chromosome"/>
</dbReference>
<evidence type="ECO:0000313" key="1">
    <source>
        <dbReference type="EMBL" id="UJF34467.1"/>
    </source>
</evidence>
<gene>
    <name evidence="1" type="ORF">L0M14_04555</name>
</gene>
<sequence length="86" mass="9925">MKIAYVNEIPGDNQLQMFIQAYTNKFDIPDCKNVISVYDEQDLIGIGSMKEDIEVHVLPAYRHREIEGNVCKLLKAELKFSTLLHK</sequence>
<name>A0ABY3SN99_9BACL</name>
<evidence type="ECO:0000313" key="2">
    <source>
        <dbReference type="Proteomes" id="UP001649230"/>
    </source>
</evidence>
<proteinExistence type="predicted"/>
<reference evidence="1 2" key="1">
    <citation type="journal article" date="2024" name="Int. J. Syst. Evol. Microbiol.">
        <title>Paenibacillus hexagrammi sp. nov., a novel bacterium isolated from the gut content of Hexagrammos agrammus.</title>
        <authorList>
            <person name="Jung H.K."/>
            <person name="Kim D.G."/>
            <person name="Zin H."/>
            <person name="Park J."/>
            <person name="Jung H."/>
            <person name="Kim Y.O."/>
            <person name="Kong H.J."/>
            <person name="Kim J.W."/>
            <person name="Kim Y.S."/>
        </authorList>
    </citation>
    <scope>NUCLEOTIDE SEQUENCE [LARGE SCALE GENOMIC DNA]</scope>
    <source>
        <strain evidence="1 2">YPD9-1</strain>
    </source>
</reference>
<organism evidence="1 2">
    <name type="scientific">Paenibacillus hexagrammi</name>
    <dbReference type="NCBI Taxonomy" id="2908839"/>
    <lineage>
        <taxon>Bacteria</taxon>
        <taxon>Bacillati</taxon>
        <taxon>Bacillota</taxon>
        <taxon>Bacilli</taxon>
        <taxon>Bacillales</taxon>
        <taxon>Paenibacillaceae</taxon>
        <taxon>Paenibacillus</taxon>
    </lineage>
</organism>
<dbReference type="EMBL" id="CP090978">
    <property type="protein sequence ID" value="UJF34467.1"/>
    <property type="molecule type" value="Genomic_DNA"/>
</dbReference>